<organism evidence="2 3">
    <name type="scientific">Brenthis ino</name>
    <name type="common">lesser marbled fritillary</name>
    <dbReference type="NCBI Taxonomy" id="405034"/>
    <lineage>
        <taxon>Eukaryota</taxon>
        <taxon>Metazoa</taxon>
        <taxon>Ecdysozoa</taxon>
        <taxon>Arthropoda</taxon>
        <taxon>Hexapoda</taxon>
        <taxon>Insecta</taxon>
        <taxon>Pterygota</taxon>
        <taxon>Neoptera</taxon>
        <taxon>Endopterygota</taxon>
        <taxon>Lepidoptera</taxon>
        <taxon>Glossata</taxon>
        <taxon>Ditrysia</taxon>
        <taxon>Papilionoidea</taxon>
        <taxon>Nymphalidae</taxon>
        <taxon>Heliconiinae</taxon>
        <taxon>Argynnini</taxon>
        <taxon>Brenthis</taxon>
    </lineage>
</organism>
<feature type="non-terminal residue" evidence="2">
    <location>
        <position position="155"/>
    </location>
</feature>
<name>A0A8J9UUB3_9NEOP</name>
<dbReference type="OrthoDB" id="7486178at2759"/>
<gene>
    <name evidence="2" type="ORF">BINO364_LOCUS12021</name>
</gene>
<dbReference type="EMBL" id="OV170226">
    <property type="protein sequence ID" value="CAH0726576.1"/>
    <property type="molecule type" value="Genomic_DNA"/>
</dbReference>
<evidence type="ECO:0000313" key="2">
    <source>
        <dbReference type="EMBL" id="CAH0726576.1"/>
    </source>
</evidence>
<evidence type="ECO:0000313" key="3">
    <source>
        <dbReference type="Proteomes" id="UP000838878"/>
    </source>
</evidence>
<dbReference type="Proteomes" id="UP000838878">
    <property type="component" value="Chromosome 6"/>
</dbReference>
<protein>
    <submittedName>
        <fullName evidence="2">Uncharacterized protein</fullName>
    </submittedName>
</protein>
<proteinExistence type="predicted"/>
<sequence length="155" mass="16213">MLIKSNCIGGAASCHIPKQYVDRLKLKIGEAESVAVAKSSQLHEEKGSGAPRGVIRQPAGVARRVGGRGALGGVGMCGGRAAGVRGEGCARSDAPRRAARLPSVARRLRLCLCDSRRSVHRTRAPNTTRAALPVAANANSTLPATRFSQFTCDLL</sequence>
<dbReference type="AlphaFoldDB" id="A0A8J9UUB3"/>
<evidence type="ECO:0000256" key="1">
    <source>
        <dbReference type="SAM" id="MobiDB-lite"/>
    </source>
</evidence>
<reference evidence="2" key="1">
    <citation type="submission" date="2021-12" db="EMBL/GenBank/DDBJ databases">
        <authorList>
            <person name="Martin H S."/>
        </authorList>
    </citation>
    <scope>NUCLEOTIDE SEQUENCE</scope>
</reference>
<accession>A0A8J9UUB3</accession>
<keyword evidence="3" id="KW-1185">Reference proteome</keyword>
<feature type="region of interest" description="Disordered" evidence="1">
    <location>
        <begin position="39"/>
        <end position="59"/>
    </location>
</feature>